<evidence type="ECO:0000256" key="7">
    <source>
        <dbReference type="ARBA" id="ARBA00021850"/>
    </source>
</evidence>
<keyword evidence="8" id="KW-0808">Transferase</keyword>
<dbReference type="PIRSF" id="PIRSF005572">
    <property type="entry name" value="NifS"/>
    <property type="match status" value="1"/>
</dbReference>
<organism evidence="12 13">
    <name type="scientific">Iodidimonas nitroreducens</name>
    <dbReference type="NCBI Taxonomy" id="1236968"/>
    <lineage>
        <taxon>Bacteria</taxon>
        <taxon>Pseudomonadati</taxon>
        <taxon>Pseudomonadota</taxon>
        <taxon>Alphaproteobacteria</taxon>
        <taxon>Iodidimonadales</taxon>
        <taxon>Iodidimonadaceae</taxon>
        <taxon>Iodidimonas</taxon>
    </lineage>
</organism>
<dbReference type="NCBIfam" id="TIGR01979">
    <property type="entry name" value="sufS"/>
    <property type="match status" value="1"/>
</dbReference>
<evidence type="ECO:0000256" key="9">
    <source>
        <dbReference type="ARBA" id="ARBA00022898"/>
    </source>
</evidence>
<evidence type="ECO:0000256" key="6">
    <source>
        <dbReference type="ARBA" id="ARBA00013558"/>
    </source>
</evidence>
<feature type="domain" description="Aminotransferase class V" evidence="11">
    <location>
        <begin position="44"/>
        <end position="413"/>
    </location>
</feature>
<dbReference type="PANTHER" id="PTHR43586">
    <property type="entry name" value="CYSTEINE DESULFURASE"/>
    <property type="match status" value="1"/>
</dbReference>
<comment type="caution">
    <text evidence="12">The sequence shown here is derived from an EMBL/GenBank/DDBJ whole genome shotgun (WGS) entry which is preliminary data.</text>
</comment>
<comment type="cofactor">
    <cofactor evidence="1">
        <name>pyridoxal 5'-phosphate</name>
        <dbReference type="ChEBI" id="CHEBI:597326"/>
    </cofactor>
</comment>
<dbReference type="Gene3D" id="3.40.640.10">
    <property type="entry name" value="Type I PLP-dependent aspartate aminotransferase-like (Major domain)"/>
    <property type="match status" value="1"/>
</dbReference>
<dbReference type="CDD" id="cd06453">
    <property type="entry name" value="SufS_like"/>
    <property type="match status" value="1"/>
</dbReference>
<dbReference type="InterPro" id="IPR010970">
    <property type="entry name" value="Cys_dSase_SufS"/>
</dbReference>
<dbReference type="InterPro" id="IPR015424">
    <property type="entry name" value="PyrdxlP-dep_Trfase"/>
</dbReference>
<dbReference type="SUPFAM" id="SSF53383">
    <property type="entry name" value="PLP-dependent transferases"/>
    <property type="match status" value="1"/>
</dbReference>
<evidence type="ECO:0000256" key="4">
    <source>
        <dbReference type="ARBA" id="ARBA00010447"/>
    </source>
</evidence>
<protein>
    <recommendedName>
        <fullName evidence="6">Cysteine desulfurase</fullName>
        <ecNumber evidence="5">2.8.1.7</ecNumber>
    </recommendedName>
    <alternativeName>
        <fullName evidence="7">Probable cysteine desulfurase</fullName>
    </alternativeName>
</protein>
<dbReference type="GO" id="GO:0031071">
    <property type="term" value="F:cysteine desulfurase activity"/>
    <property type="evidence" value="ECO:0007669"/>
    <property type="project" value="UniProtKB-EC"/>
</dbReference>
<dbReference type="RefSeq" id="WP_081837000.1">
    <property type="nucleotide sequence ID" value="NZ_BKCN01000001.1"/>
</dbReference>
<dbReference type="InterPro" id="IPR000192">
    <property type="entry name" value="Aminotrans_V_dom"/>
</dbReference>
<dbReference type="PANTHER" id="PTHR43586:SF8">
    <property type="entry name" value="CYSTEINE DESULFURASE 1, CHLOROPLASTIC"/>
    <property type="match status" value="1"/>
</dbReference>
<evidence type="ECO:0000256" key="2">
    <source>
        <dbReference type="ARBA" id="ARBA00002824"/>
    </source>
</evidence>
<comment type="function">
    <text evidence="3">Catalyzes the removal of elemental sulfur atoms from cysteine to produce alanine. Seems to participate in the biosynthesis of the nitrogenase metalloclusters by providing the inorganic sulfur required for the Fe-S core formation.</text>
</comment>
<name>A0A5A7N5M0_9PROT</name>
<evidence type="ECO:0000313" key="12">
    <source>
        <dbReference type="EMBL" id="GER02720.1"/>
    </source>
</evidence>
<comment type="function">
    <text evidence="2">Catalyzes the removal of elemental sulfur and selenium atoms from L-cysteine, L-cystine, L-selenocysteine, and L-selenocystine to produce L-alanine.</text>
</comment>
<dbReference type="InterPro" id="IPR016454">
    <property type="entry name" value="Cysteine_dSase"/>
</dbReference>
<sequence>MMDDLTTPTIAQSAGSQAARPFDLEAIRADFPILSDRMNGKPLVFLDSAASAQKPQGVIDALRHFYEHGYANVHRGVYQLSQDATEAYETTRETVRAFIGAESTKEIIFTRGATEGINLVAQSWGRHNLKVGDEIILTEIEHHSNIVPWQMLRDATGIIIRVAPVDESGALDFEAYQALLSERTKLVAMVHISNAIGTELPVAKMIAAAHDVGALALVDGCQAAPHRPLDMQTLDADFYVFSGHKLYGPTGIGVLYGKRALLEAMPPWQGGGDMISTVSFAKTTWNDLPYKFEAGTPNIAGGIALKMAIDYVSALGFEAIMAHEADLLAYAEAQLAQLNDVRILGGAPQRAGILSLLMEGCHPHDIGTILDREGIAVRAGHHCAQPAMDRFNVPGTARASFGLYNNRADVDALIRGLLKVKSIFG</sequence>
<dbReference type="Proteomes" id="UP000324996">
    <property type="component" value="Unassembled WGS sequence"/>
</dbReference>
<evidence type="ECO:0000313" key="13">
    <source>
        <dbReference type="Proteomes" id="UP000324996"/>
    </source>
</evidence>
<dbReference type="GO" id="GO:0030170">
    <property type="term" value="F:pyridoxal phosphate binding"/>
    <property type="evidence" value="ECO:0007669"/>
    <property type="project" value="InterPro"/>
</dbReference>
<dbReference type="EC" id="2.8.1.7" evidence="5"/>
<gene>
    <name evidence="12" type="ORF">JCM17846_04020</name>
</gene>
<dbReference type="InterPro" id="IPR015421">
    <property type="entry name" value="PyrdxlP-dep_Trfase_major"/>
</dbReference>
<dbReference type="EMBL" id="BKCN01000001">
    <property type="protein sequence ID" value="GER02720.1"/>
    <property type="molecule type" value="Genomic_DNA"/>
</dbReference>
<dbReference type="GO" id="GO:0006534">
    <property type="term" value="P:cysteine metabolic process"/>
    <property type="evidence" value="ECO:0007669"/>
    <property type="project" value="InterPro"/>
</dbReference>
<keyword evidence="13" id="KW-1185">Reference proteome</keyword>
<evidence type="ECO:0000256" key="10">
    <source>
        <dbReference type="ARBA" id="ARBA00050776"/>
    </source>
</evidence>
<evidence type="ECO:0000256" key="5">
    <source>
        <dbReference type="ARBA" id="ARBA00012239"/>
    </source>
</evidence>
<keyword evidence="9" id="KW-0663">Pyridoxal phosphate</keyword>
<proteinExistence type="inferred from homology"/>
<dbReference type="InterPro" id="IPR015422">
    <property type="entry name" value="PyrdxlP-dep_Trfase_small"/>
</dbReference>
<dbReference type="Gene3D" id="3.90.1150.10">
    <property type="entry name" value="Aspartate Aminotransferase, domain 1"/>
    <property type="match status" value="1"/>
</dbReference>
<comment type="catalytic activity">
    <reaction evidence="10">
        <text>(sulfur carrier)-H + L-cysteine = (sulfur carrier)-SH + L-alanine</text>
        <dbReference type="Rhea" id="RHEA:43892"/>
        <dbReference type="Rhea" id="RHEA-COMP:14737"/>
        <dbReference type="Rhea" id="RHEA-COMP:14739"/>
        <dbReference type="ChEBI" id="CHEBI:29917"/>
        <dbReference type="ChEBI" id="CHEBI:35235"/>
        <dbReference type="ChEBI" id="CHEBI:57972"/>
        <dbReference type="ChEBI" id="CHEBI:64428"/>
        <dbReference type="EC" id="2.8.1.7"/>
    </reaction>
</comment>
<evidence type="ECO:0000256" key="1">
    <source>
        <dbReference type="ARBA" id="ARBA00001933"/>
    </source>
</evidence>
<evidence type="ECO:0000259" key="11">
    <source>
        <dbReference type="Pfam" id="PF00266"/>
    </source>
</evidence>
<evidence type="ECO:0000256" key="3">
    <source>
        <dbReference type="ARBA" id="ARBA00003120"/>
    </source>
</evidence>
<dbReference type="AlphaFoldDB" id="A0A5A7N5M0"/>
<reference evidence="12 13" key="1">
    <citation type="submission" date="2019-09" db="EMBL/GenBank/DDBJ databases">
        <title>NBRP : Genome information of microbial organism related human and environment.</title>
        <authorList>
            <person name="Hattori M."/>
            <person name="Oshima K."/>
            <person name="Inaba H."/>
            <person name="Suda W."/>
            <person name="Sakamoto M."/>
            <person name="Iino T."/>
            <person name="Kitahara M."/>
            <person name="Oshida Y."/>
            <person name="Iida T."/>
            <person name="Kudo T."/>
            <person name="Itoh T."/>
            <person name="Ohkuma M."/>
        </authorList>
    </citation>
    <scope>NUCLEOTIDE SEQUENCE [LARGE SCALE GENOMIC DNA]</scope>
    <source>
        <strain evidence="12 13">Q-1</strain>
    </source>
</reference>
<comment type="similarity">
    <text evidence="4">Belongs to the class-V pyridoxal-phosphate-dependent aminotransferase family. Csd subfamily.</text>
</comment>
<dbReference type="Pfam" id="PF00266">
    <property type="entry name" value="Aminotran_5"/>
    <property type="match status" value="1"/>
</dbReference>
<accession>A0A5A7N5M0</accession>
<evidence type="ECO:0000256" key="8">
    <source>
        <dbReference type="ARBA" id="ARBA00022679"/>
    </source>
</evidence>